<dbReference type="GO" id="GO:0005737">
    <property type="term" value="C:cytoplasm"/>
    <property type="evidence" value="ECO:0007669"/>
    <property type="project" value="TreeGrafter"/>
</dbReference>
<accession>S3BPZ9</accession>
<evidence type="ECO:0000256" key="1">
    <source>
        <dbReference type="ARBA" id="ARBA00022679"/>
    </source>
</evidence>
<protein>
    <submittedName>
        <fullName evidence="4">Gnat family</fullName>
    </submittedName>
</protein>
<dbReference type="CDD" id="cd04301">
    <property type="entry name" value="NAT_SF"/>
    <property type="match status" value="1"/>
</dbReference>
<dbReference type="InterPro" id="IPR000182">
    <property type="entry name" value="GNAT_dom"/>
</dbReference>
<evidence type="ECO:0000313" key="4">
    <source>
        <dbReference type="EMBL" id="EPE03414.1"/>
    </source>
</evidence>
<dbReference type="Pfam" id="PF13508">
    <property type="entry name" value="Acetyltransf_7"/>
    <property type="match status" value="1"/>
</dbReference>
<keyword evidence="1" id="KW-0808">Transferase</keyword>
<evidence type="ECO:0000313" key="5">
    <source>
        <dbReference type="Proteomes" id="UP000016923"/>
    </source>
</evidence>
<feature type="domain" description="N-acetyltransferase" evidence="3">
    <location>
        <begin position="8"/>
        <end position="208"/>
    </location>
</feature>
<evidence type="ECO:0000259" key="3">
    <source>
        <dbReference type="PROSITE" id="PS51186"/>
    </source>
</evidence>
<dbReference type="AlphaFoldDB" id="S3BPZ9"/>
<keyword evidence="2" id="KW-0012">Acyltransferase</keyword>
<dbReference type="Proteomes" id="UP000016923">
    <property type="component" value="Unassembled WGS sequence"/>
</dbReference>
<dbReference type="STRING" id="1262450.S3BPZ9"/>
<dbReference type="OMA" id="WLEHAAF"/>
<dbReference type="EMBL" id="KE148168">
    <property type="protein sequence ID" value="EPE03414.1"/>
    <property type="molecule type" value="Genomic_DNA"/>
</dbReference>
<keyword evidence="5" id="KW-1185">Reference proteome</keyword>
<organism evidence="4 5">
    <name type="scientific">Ophiostoma piceae (strain UAMH 11346)</name>
    <name type="common">Sap stain fungus</name>
    <dbReference type="NCBI Taxonomy" id="1262450"/>
    <lineage>
        <taxon>Eukaryota</taxon>
        <taxon>Fungi</taxon>
        <taxon>Dikarya</taxon>
        <taxon>Ascomycota</taxon>
        <taxon>Pezizomycotina</taxon>
        <taxon>Sordariomycetes</taxon>
        <taxon>Sordariomycetidae</taxon>
        <taxon>Ophiostomatales</taxon>
        <taxon>Ophiostomataceae</taxon>
        <taxon>Ophiostoma</taxon>
    </lineage>
</organism>
<dbReference type="VEuPathDB" id="FungiDB:F503_07717"/>
<reference evidence="4 5" key="1">
    <citation type="journal article" date="2013" name="BMC Genomics">
        <title>The genome and transcriptome of the pine saprophyte Ophiostoma piceae, and a comparison with the bark beetle-associated pine pathogen Grosmannia clavigera.</title>
        <authorList>
            <person name="Haridas S."/>
            <person name="Wang Y."/>
            <person name="Lim L."/>
            <person name="Massoumi Alamouti S."/>
            <person name="Jackman S."/>
            <person name="Docking R."/>
            <person name="Robertson G."/>
            <person name="Birol I."/>
            <person name="Bohlmann J."/>
            <person name="Breuil C."/>
        </authorList>
    </citation>
    <scope>NUCLEOTIDE SEQUENCE [LARGE SCALE GENOMIC DNA]</scope>
    <source>
        <strain evidence="4 5">UAMH 11346</strain>
    </source>
</reference>
<gene>
    <name evidence="4" type="ORF">F503_07717</name>
</gene>
<dbReference type="eggNOG" id="KOG4144">
    <property type="taxonomic scope" value="Eukaryota"/>
</dbReference>
<proteinExistence type="predicted"/>
<dbReference type="HOGENOM" id="CLU_061829_0_2_1"/>
<dbReference type="Gene3D" id="3.40.630.30">
    <property type="match status" value="1"/>
</dbReference>
<dbReference type="PANTHER" id="PTHR10908">
    <property type="entry name" value="SEROTONIN N-ACETYLTRANSFERASE"/>
    <property type="match status" value="1"/>
</dbReference>
<name>S3BPZ9_OPHP1</name>
<dbReference type="SUPFAM" id="SSF55729">
    <property type="entry name" value="Acyl-CoA N-acyltransferases (Nat)"/>
    <property type="match status" value="1"/>
</dbReference>
<evidence type="ECO:0000256" key="2">
    <source>
        <dbReference type="ARBA" id="ARBA00023315"/>
    </source>
</evidence>
<dbReference type="InterPro" id="IPR016181">
    <property type="entry name" value="Acyl_CoA_acyltransferase"/>
</dbReference>
<dbReference type="PANTHER" id="PTHR10908:SF0">
    <property type="entry name" value="SEROTONIN N-ACETYLTRANSFERASE"/>
    <property type="match status" value="1"/>
</dbReference>
<dbReference type="PROSITE" id="PS51186">
    <property type="entry name" value="GNAT"/>
    <property type="match status" value="1"/>
</dbReference>
<dbReference type="InterPro" id="IPR051635">
    <property type="entry name" value="SNAT-like"/>
</dbReference>
<dbReference type="GO" id="GO:0004059">
    <property type="term" value="F:aralkylamine N-acetyltransferase activity"/>
    <property type="evidence" value="ECO:0007669"/>
    <property type="project" value="TreeGrafter"/>
</dbReference>
<dbReference type="OrthoDB" id="30840at2759"/>
<sequence>MSFKPGSVTIRQLTVADRDSCVTVENSAFANPDHRATPEKFSYRLTVCPELCMGVFVRDGESSSETLVGHIVSTRLKTHVIIDDDMDVPPSWQDSLAAAPASATFVADVGHQPNGTTVGVHSLGVVPSAQGKGLGTKLMTAYLEHMAQLSAAAAASPSGSGRTKVSGVALICQDYLIKYYEKFGYKSHGPSKAHFGGGGWTDMVYDVPQ</sequence>